<dbReference type="InterPro" id="IPR040198">
    <property type="entry name" value="Fido_containing"/>
</dbReference>
<evidence type="ECO:0000256" key="1">
    <source>
        <dbReference type="PIRSR" id="PIRSR640198-1"/>
    </source>
</evidence>
<feature type="domain" description="Fido" evidence="2">
    <location>
        <begin position="64"/>
        <end position="209"/>
    </location>
</feature>
<dbReference type="EMBL" id="CAJVPY010025785">
    <property type="protein sequence ID" value="CAG8788753.1"/>
    <property type="molecule type" value="Genomic_DNA"/>
</dbReference>
<dbReference type="OrthoDB" id="439046at2759"/>
<feature type="non-terminal residue" evidence="3">
    <location>
        <position position="229"/>
    </location>
</feature>
<dbReference type="AlphaFoldDB" id="A0A9N9JPV2"/>
<feature type="active site" evidence="1">
    <location>
        <position position="146"/>
    </location>
</feature>
<gene>
    <name evidence="3" type="ORF">DERYTH_LOCUS20967</name>
</gene>
<dbReference type="InterPro" id="IPR003812">
    <property type="entry name" value="Fido"/>
</dbReference>
<dbReference type="SUPFAM" id="SSF140931">
    <property type="entry name" value="Fic-like"/>
    <property type="match status" value="1"/>
</dbReference>
<name>A0A9N9JPV2_9GLOM</name>
<dbReference type="PROSITE" id="PS51459">
    <property type="entry name" value="FIDO"/>
    <property type="match status" value="1"/>
</dbReference>
<feature type="non-terminal residue" evidence="3">
    <location>
        <position position="1"/>
    </location>
</feature>
<sequence>FEISSEVWWKPHLEEKMEKDDKNLWIGYMNHHCEKYLLECISTETDIKYDELQKLSEKLSLDEFTQDLVKRLHKDIGKEIIENAGEYRTIYVKPYQEDFMYMDPTLIEDKLEELLSQCREKFKDELSLEDAVKYGACFLSQFLFIHPFSNGNGRVARLLLSYLLSRYIIVPLSLYTGQKTREIYLQCLKDAQWSYELRSPSTLAKFILECIYKTLYDICVTMDIDISTK</sequence>
<protein>
    <submittedName>
        <fullName evidence="3">6335_t:CDS:1</fullName>
    </submittedName>
</protein>
<accession>A0A9N9JPV2</accession>
<dbReference type="Proteomes" id="UP000789405">
    <property type="component" value="Unassembled WGS sequence"/>
</dbReference>
<proteinExistence type="predicted"/>
<comment type="caution">
    <text evidence="3">The sequence shown here is derived from an EMBL/GenBank/DDBJ whole genome shotgun (WGS) entry which is preliminary data.</text>
</comment>
<dbReference type="InterPro" id="IPR036597">
    <property type="entry name" value="Fido-like_dom_sf"/>
</dbReference>
<evidence type="ECO:0000313" key="3">
    <source>
        <dbReference type="EMBL" id="CAG8788753.1"/>
    </source>
</evidence>
<dbReference type="Gene3D" id="1.10.3290.10">
    <property type="entry name" value="Fido-like domain"/>
    <property type="match status" value="1"/>
</dbReference>
<evidence type="ECO:0000259" key="2">
    <source>
        <dbReference type="PROSITE" id="PS51459"/>
    </source>
</evidence>
<organism evidence="3 4">
    <name type="scientific">Dentiscutata erythropus</name>
    <dbReference type="NCBI Taxonomy" id="1348616"/>
    <lineage>
        <taxon>Eukaryota</taxon>
        <taxon>Fungi</taxon>
        <taxon>Fungi incertae sedis</taxon>
        <taxon>Mucoromycota</taxon>
        <taxon>Glomeromycotina</taxon>
        <taxon>Glomeromycetes</taxon>
        <taxon>Diversisporales</taxon>
        <taxon>Gigasporaceae</taxon>
        <taxon>Dentiscutata</taxon>
    </lineage>
</organism>
<reference evidence="3" key="1">
    <citation type="submission" date="2021-06" db="EMBL/GenBank/DDBJ databases">
        <authorList>
            <person name="Kallberg Y."/>
            <person name="Tangrot J."/>
            <person name="Rosling A."/>
        </authorList>
    </citation>
    <scope>NUCLEOTIDE SEQUENCE</scope>
    <source>
        <strain evidence="3">MA453B</strain>
    </source>
</reference>
<dbReference type="Pfam" id="PF02661">
    <property type="entry name" value="Fic"/>
    <property type="match status" value="1"/>
</dbReference>
<dbReference type="PANTHER" id="PTHR13504:SF38">
    <property type="entry name" value="FIDO DOMAIN-CONTAINING PROTEIN"/>
    <property type="match status" value="1"/>
</dbReference>
<evidence type="ECO:0000313" key="4">
    <source>
        <dbReference type="Proteomes" id="UP000789405"/>
    </source>
</evidence>
<dbReference type="PANTHER" id="PTHR13504">
    <property type="entry name" value="FIDO DOMAIN-CONTAINING PROTEIN DDB_G0283145"/>
    <property type="match status" value="1"/>
</dbReference>
<keyword evidence="4" id="KW-1185">Reference proteome</keyword>